<keyword evidence="2" id="KW-0143">Chaperone</keyword>
<reference evidence="3" key="1">
    <citation type="submission" date="2015-11" db="EMBL/GenBank/DDBJ databases">
        <title>De novo transcriptome assembly of four potential Pierce s Disease insect vectors from Arizona vineyards.</title>
        <authorList>
            <person name="Tassone E.E."/>
        </authorList>
    </citation>
    <scope>NUCLEOTIDE SEQUENCE</scope>
</reference>
<sequence length="200" mass="23019">EEEDQLDKYKRKYESLTKWIEETALKGQILRAGISKQLIKSPCAIVADMFGWTGNMERLAISAAHQKSNDVEKNYFLNQKKILEINPSHAIIKTLLQKVEEEDQLDKYKRKYESLTKWIEETALKGQILRAGISKQLIKSPCAIVADMFGWTGNMERLAISAAHQKSNDVEKNYFLNQKKILEINPSHAIIKTLLQKVEE</sequence>
<dbReference type="GO" id="GO:0016887">
    <property type="term" value="F:ATP hydrolysis activity"/>
    <property type="evidence" value="ECO:0007669"/>
    <property type="project" value="InterPro"/>
</dbReference>
<dbReference type="AlphaFoldDB" id="A0A1B6FB59"/>
<dbReference type="Gene3D" id="1.20.120.790">
    <property type="entry name" value="Heat shock protein 90, C-terminal domain"/>
    <property type="match status" value="2"/>
</dbReference>
<dbReference type="GO" id="GO:0140662">
    <property type="term" value="F:ATP-dependent protein folding chaperone"/>
    <property type="evidence" value="ECO:0007669"/>
    <property type="project" value="InterPro"/>
</dbReference>
<evidence type="ECO:0008006" key="4">
    <source>
        <dbReference type="Google" id="ProtNLM"/>
    </source>
</evidence>
<feature type="non-terminal residue" evidence="3">
    <location>
        <position position="1"/>
    </location>
</feature>
<evidence type="ECO:0000313" key="3">
    <source>
        <dbReference type="EMBL" id="JAS47469.1"/>
    </source>
</evidence>
<organism evidence="3">
    <name type="scientific">Cuerna arida</name>
    <dbReference type="NCBI Taxonomy" id="1464854"/>
    <lineage>
        <taxon>Eukaryota</taxon>
        <taxon>Metazoa</taxon>
        <taxon>Ecdysozoa</taxon>
        <taxon>Arthropoda</taxon>
        <taxon>Hexapoda</taxon>
        <taxon>Insecta</taxon>
        <taxon>Pterygota</taxon>
        <taxon>Neoptera</taxon>
        <taxon>Paraneoptera</taxon>
        <taxon>Hemiptera</taxon>
        <taxon>Auchenorrhyncha</taxon>
        <taxon>Membracoidea</taxon>
        <taxon>Cicadellidae</taxon>
        <taxon>Cicadellinae</taxon>
        <taxon>Proconiini</taxon>
        <taxon>Cuerna</taxon>
    </lineage>
</organism>
<dbReference type="InterPro" id="IPR001404">
    <property type="entry name" value="Hsp90_fam"/>
</dbReference>
<dbReference type="GO" id="GO:0051082">
    <property type="term" value="F:unfolded protein binding"/>
    <property type="evidence" value="ECO:0007669"/>
    <property type="project" value="InterPro"/>
</dbReference>
<dbReference type="GO" id="GO:0005524">
    <property type="term" value="F:ATP binding"/>
    <property type="evidence" value="ECO:0007669"/>
    <property type="project" value="InterPro"/>
</dbReference>
<evidence type="ECO:0000256" key="2">
    <source>
        <dbReference type="ARBA" id="ARBA00023186"/>
    </source>
</evidence>
<feature type="non-terminal residue" evidence="3">
    <location>
        <position position="200"/>
    </location>
</feature>
<gene>
    <name evidence="3" type="ORF">g.12165</name>
</gene>
<accession>A0A1B6FB59</accession>
<comment type="similarity">
    <text evidence="1">Belongs to the heat shock protein 90 family.</text>
</comment>
<proteinExistence type="inferred from homology"/>
<dbReference type="EMBL" id="GECZ01022300">
    <property type="protein sequence ID" value="JAS47469.1"/>
    <property type="molecule type" value="Transcribed_RNA"/>
</dbReference>
<dbReference type="SUPFAM" id="SSF110942">
    <property type="entry name" value="HSP90 C-terminal domain"/>
    <property type="match status" value="2"/>
</dbReference>
<protein>
    <recommendedName>
        <fullName evidence="4">Heat shock protein 83</fullName>
    </recommendedName>
</protein>
<dbReference type="PANTHER" id="PTHR11528">
    <property type="entry name" value="HEAT SHOCK PROTEIN 90 FAMILY MEMBER"/>
    <property type="match status" value="1"/>
</dbReference>
<dbReference type="Pfam" id="PF00183">
    <property type="entry name" value="HSP90"/>
    <property type="match status" value="1"/>
</dbReference>
<evidence type="ECO:0000256" key="1">
    <source>
        <dbReference type="ARBA" id="ARBA00008239"/>
    </source>
</evidence>
<name>A0A1B6FB59_9HEMI</name>
<dbReference type="InterPro" id="IPR037196">
    <property type="entry name" value="HSP90_C"/>
</dbReference>